<organism evidence="2 3">
    <name type="scientific">Planoprotostelium fungivorum</name>
    <dbReference type="NCBI Taxonomy" id="1890364"/>
    <lineage>
        <taxon>Eukaryota</taxon>
        <taxon>Amoebozoa</taxon>
        <taxon>Evosea</taxon>
        <taxon>Variosea</taxon>
        <taxon>Cavosteliida</taxon>
        <taxon>Cavosteliaceae</taxon>
        <taxon>Planoprotostelium</taxon>
    </lineage>
</organism>
<dbReference type="InParanoid" id="A0A2P6MPM3"/>
<evidence type="ECO:0000256" key="1">
    <source>
        <dbReference type="SAM" id="SignalP"/>
    </source>
</evidence>
<keyword evidence="1" id="KW-0732">Signal</keyword>
<feature type="chain" id="PRO_5015168774" evidence="1">
    <location>
        <begin position="17"/>
        <end position="218"/>
    </location>
</feature>
<dbReference type="AlphaFoldDB" id="A0A2P6MPM3"/>
<sequence length="218" mass="23936">MKLLTLLLFAFLLSRAEISVLQNFYSDLSCTTLEEITISPANVCLPEEADGDGYSIKASLVDGNYSSYYWGDSSNCTGTSQLRDTKVENQCYSRESYYGIQSWKVTSGKNFGTTLTSNDTVTVYYTDNNCTKLQQTMVKINRNCTAQNPQNRGVCVSITDSRGGPAGAQIVYCGSDSVIQNINQNKSSITDISRPGQANSLHRVPLIFCLAIILLLVL</sequence>
<protein>
    <submittedName>
        <fullName evidence="2">Uncharacterized protein</fullName>
    </submittedName>
</protein>
<name>A0A2P6MPM3_9EUKA</name>
<evidence type="ECO:0000313" key="3">
    <source>
        <dbReference type="Proteomes" id="UP000241769"/>
    </source>
</evidence>
<gene>
    <name evidence="2" type="ORF">PROFUN_16232</name>
</gene>
<comment type="caution">
    <text evidence="2">The sequence shown here is derived from an EMBL/GenBank/DDBJ whole genome shotgun (WGS) entry which is preliminary data.</text>
</comment>
<dbReference type="EMBL" id="MDYQ01000585">
    <property type="protein sequence ID" value="PRP73647.1"/>
    <property type="molecule type" value="Genomic_DNA"/>
</dbReference>
<proteinExistence type="predicted"/>
<reference evidence="2 3" key="1">
    <citation type="journal article" date="2018" name="Genome Biol. Evol.">
        <title>Multiple Roots of Fruiting Body Formation in Amoebozoa.</title>
        <authorList>
            <person name="Hillmann F."/>
            <person name="Forbes G."/>
            <person name="Novohradska S."/>
            <person name="Ferling I."/>
            <person name="Riege K."/>
            <person name="Groth M."/>
            <person name="Westermann M."/>
            <person name="Marz M."/>
            <person name="Spaller T."/>
            <person name="Winckler T."/>
            <person name="Schaap P."/>
            <person name="Glockner G."/>
        </authorList>
    </citation>
    <scope>NUCLEOTIDE SEQUENCE [LARGE SCALE GENOMIC DNA]</scope>
    <source>
        <strain evidence="2 3">Jena</strain>
    </source>
</reference>
<feature type="signal peptide" evidence="1">
    <location>
        <begin position="1"/>
        <end position="16"/>
    </location>
</feature>
<accession>A0A2P6MPM3</accession>
<evidence type="ECO:0000313" key="2">
    <source>
        <dbReference type="EMBL" id="PRP73647.1"/>
    </source>
</evidence>
<keyword evidence="3" id="KW-1185">Reference proteome</keyword>
<dbReference type="Proteomes" id="UP000241769">
    <property type="component" value="Unassembled WGS sequence"/>
</dbReference>